<organism evidence="2">
    <name type="scientific">Anopheles braziliensis</name>
    <dbReference type="NCBI Taxonomy" id="58242"/>
    <lineage>
        <taxon>Eukaryota</taxon>
        <taxon>Metazoa</taxon>
        <taxon>Ecdysozoa</taxon>
        <taxon>Arthropoda</taxon>
        <taxon>Hexapoda</taxon>
        <taxon>Insecta</taxon>
        <taxon>Pterygota</taxon>
        <taxon>Neoptera</taxon>
        <taxon>Endopterygota</taxon>
        <taxon>Diptera</taxon>
        <taxon>Nematocera</taxon>
        <taxon>Culicoidea</taxon>
        <taxon>Culicidae</taxon>
        <taxon>Anophelinae</taxon>
        <taxon>Anopheles</taxon>
    </lineage>
</organism>
<dbReference type="AlphaFoldDB" id="A0A2M3ZSZ3"/>
<feature type="chain" id="PRO_5014604230" evidence="1">
    <location>
        <begin position="19"/>
        <end position="101"/>
    </location>
</feature>
<name>A0A2M3ZSZ3_9DIPT</name>
<proteinExistence type="predicted"/>
<reference evidence="2" key="1">
    <citation type="submission" date="2018-01" db="EMBL/GenBank/DDBJ databases">
        <title>An insight into the sialome of Amazonian anophelines.</title>
        <authorList>
            <person name="Ribeiro J.M."/>
            <person name="Scarpassa V."/>
            <person name="Calvo E."/>
        </authorList>
    </citation>
    <scope>NUCLEOTIDE SEQUENCE</scope>
    <source>
        <tissue evidence="2">Salivary glands</tissue>
    </source>
</reference>
<protein>
    <submittedName>
        <fullName evidence="2">Putative secreted peptide</fullName>
    </submittedName>
</protein>
<accession>A0A2M3ZSZ3</accession>
<evidence type="ECO:0000256" key="1">
    <source>
        <dbReference type="SAM" id="SignalP"/>
    </source>
</evidence>
<sequence length="101" mass="11934">MHFPFFRSAVLPSPLSLALLYSRWLRCSIAPLYTPLIRFSAFDAWHRAMCCCIKRIPIALNTNSEAHSRYWRADDRRYTYTLPNKRRKSLHIPVCMCVPFV</sequence>
<dbReference type="EMBL" id="GGFM01010864">
    <property type="protein sequence ID" value="MBW31615.1"/>
    <property type="molecule type" value="Transcribed_RNA"/>
</dbReference>
<keyword evidence="1" id="KW-0732">Signal</keyword>
<evidence type="ECO:0000313" key="2">
    <source>
        <dbReference type="EMBL" id="MBW31615.1"/>
    </source>
</evidence>
<feature type="signal peptide" evidence="1">
    <location>
        <begin position="1"/>
        <end position="18"/>
    </location>
</feature>